<gene>
    <name evidence="7" type="ORF">AA0114_g8203</name>
</gene>
<dbReference type="InterPro" id="IPR050416">
    <property type="entry name" value="FAD-linked_Oxidoreductase"/>
</dbReference>
<dbReference type="PANTHER" id="PTHR42973">
    <property type="entry name" value="BINDING OXIDOREDUCTASE, PUTATIVE (AFU_ORTHOLOGUE AFUA_1G17690)-RELATED"/>
    <property type="match status" value="1"/>
</dbReference>
<dbReference type="PANTHER" id="PTHR42973:SF34">
    <property type="entry name" value="FAD BINDING DOMAIN PROTEIN (AFU_ORTHOLOGUE AFUA_3G02770)"/>
    <property type="match status" value="1"/>
</dbReference>
<protein>
    <recommendedName>
        <fullName evidence="6">FAD-binding PCMH-type domain-containing protein</fullName>
    </recommendedName>
</protein>
<accession>A0A4V1WM93</accession>
<dbReference type="PROSITE" id="PS51387">
    <property type="entry name" value="FAD_PCMH"/>
    <property type="match status" value="1"/>
</dbReference>
<keyword evidence="4" id="KW-0560">Oxidoreductase</keyword>
<dbReference type="Pfam" id="PF01565">
    <property type="entry name" value="FAD_binding_4"/>
    <property type="match status" value="1"/>
</dbReference>
<proteinExistence type="inferred from homology"/>
<dbReference type="InterPro" id="IPR016166">
    <property type="entry name" value="FAD-bd_PCMH"/>
</dbReference>
<organism evidence="7 8">
    <name type="scientific">Alternaria tenuissima</name>
    <dbReference type="NCBI Taxonomy" id="119927"/>
    <lineage>
        <taxon>Eukaryota</taxon>
        <taxon>Fungi</taxon>
        <taxon>Dikarya</taxon>
        <taxon>Ascomycota</taxon>
        <taxon>Pezizomycotina</taxon>
        <taxon>Dothideomycetes</taxon>
        <taxon>Pleosporomycetidae</taxon>
        <taxon>Pleosporales</taxon>
        <taxon>Pleosporineae</taxon>
        <taxon>Pleosporaceae</taxon>
        <taxon>Alternaria</taxon>
        <taxon>Alternaria sect. Alternaria</taxon>
        <taxon>Alternaria alternata complex</taxon>
    </lineage>
</organism>
<evidence type="ECO:0000256" key="4">
    <source>
        <dbReference type="ARBA" id="ARBA00023002"/>
    </source>
</evidence>
<reference evidence="8" key="1">
    <citation type="journal article" date="2019" name="bioRxiv">
        <title>Genomics, evolutionary history and diagnostics of the Alternaria alternata species group including apple and Asian pear pathotypes.</title>
        <authorList>
            <person name="Armitage A.D."/>
            <person name="Cockerton H.M."/>
            <person name="Sreenivasaprasad S."/>
            <person name="Woodhall J.W."/>
            <person name="Lane C.R."/>
            <person name="Harrison R.J."/>
            <person name="Clarkson J.P."/>
        </authorList>
    </citation>
    <scope>NUCLEOTIDE SEQUENCE [LARGE SCALE GENOMIC DNA]</scope>
    <source>
        <strain evidence="8">FERA 1082</strain>
    </source>
</reference>
<dbReference type="AlphaFoldDB" id="A0A4V1WM93"/>
<feature type="domain" description="FAD-binding PCMH-type" evidence="6">
    <location>
        <begin position="90"/>
        <end position="261"/>
    </location>
</feature>
<dbReference type="Gene3D" id="3.30.43.10">
    <property type="entry name" value="Uridine Diphospho-n-acetylenolpyruvylglucosamine Reductase, domain 2"/>
    <property type="match status" value="1"/>
</dbReference>
<evidence type="ECO:0000259" key="6">
    <source>
        <dbReference type="PROSITE" id="PS51387"/>
    </source>
</evidence>
<feature type="chain" id="PRO_5020371706" description="FAD-binding PCMH-type domain-containing protein" evidence="5">
    <location>
        <begin position="19"/>
        <end position="529"/>
    </location>
</feature>
<evidence type="ECO:0000256" key="5">
    <source>
        <dbReference type="SAM" id="SignalP"/>
    </source>
</evidence>
<keyword evidence="5" id="KW-0732">Signal</keyword>
<dbReference type="Gene3D" id="3.30.465.10">
    <property type="match status" value="1"/>
</dbReference>
<name>A0A4V1WM93_9PLEO</name>
<dbReference type="Gene3D" id="3.40.462.20">
    <property type="match status" value="1"/>
</dbReference>
<dbReference type="Proteomes" id="UP000292402">
    <property type="component" value="Unassembled WGS sequence"/>
</dbReference>
<evidence type="ECO:0000256" key="3">
    <source>
        <dbReference type="ARBA" id="ARBA00022827"/>
    </source>
</evidence>
<evidence type="ECO:0000256" key="2">
    <source>
        <dbReference type="ARBA" id="ARBA00022630"/>
    </source>
</evidence>
<feature type="signal peptide" evidence="5">
    <location>
        <begin position="1"/>
        <end position="18"/>
    </location>
</feature>
<dbReference type="GO" id="GO:0071949">
    <property type="term" value="F:FAD binding"/>
    <property type="evidence" value="ECO:0007669"/>
    <property type="project" value="InterPro"/>
</dbReference>
<keyword evidence="2" id="KW-0285">Flavoprotein</keyword>
<evidence type="ECO:0000313" key="7">
    <source>
        <dbReference type="EMBL" id="RYN46576.1"/>
    </source>
</evidence>
<dbReference type="GO" id="GO:0016491">
    <property type="term" value="F:oxidoreductase activity"/>
    <property type="evidence" value="ECO:0007669"/>
    <property type="project" value="UniProtKB-KW"/>
</dbReference>
<dbReference type="InterPro" id="IPR016167">
    <property type="entry name" value="FAD-bd_PCMH_sub1"/>
</dbReference>
<evidence type="ECO:0000313" key="8">
    <source>
        <dbReference type="Proteomes" id="UP000292402"/>
    </source>
</evidence>
<dbReference type="SUPFAM" id="SSF56176">
    <property type="entry name" value="FAD-binding/transporter-associated domain-like"/>
    <property type="match status" value="1"/>
</dbReference>
<keyword evidence="3" id="KW-0274">FAD</keyword>
<dbReference type="InterPro" id="IPR036318">
    <property type="entry name" value="FAD-bd_PCMH-like_sf"/>
</dbReference>
<dbReference type="EMBL" id="PDXA01000029">
    <property type="protein sequence ID" value="RYN46576.1"/>
    <property type="molecule type" value="Genomic_DNA"/>
</dbReference>
<dbReference type="InterPro" id="IPR006094">
    <property type="entry name" value="Oxid_FAD_bind_N"/>
</dbReference>
<sequence length="529" mass="57145">MKFIQKLSLSALTVAARASTQDVFEPADFNVTEALMNNGVNVSAISELARLVVRSSSKGCSIACNSPKLVFGAAKTSDTAPTTYWSVQQLEVEPYCTFTPTAALEVSSLVLIARVTQCSFAIKSGGHAAFPGASSIEGGITVDMANMNQKKLSADKRSVAVGPGNRWKEVYDYLTPYNLAIVGGRAAYVGVGGLTLGGGISHHTNEYGLACDNIASFELVTASGIILKVSQETLPDLYWALRGGGNNFGIITTFNYETLPQDLMFASKRQYNATFAPALFDAFGNAVEAAETDTKLAHFVAVAYSRGVKIASTEYEYFDPIDPANPPAILKEYLSLPPLTDNTRNCSLADTTPGLSQSMPDGFRTTMWSQSFKLNTDLMKRMTDHLFDIAPNIPVGAPSVSFQAFSKPALKAMQKKGGNALGLHPDNGPLFHALFYLSWTDEKDDKVVLKAAQDFLSASVAMAKELGAYNDYMYMPYSSPYQPVISGYGLENVAKLNKVSRKYDPTGIFQRLQPGYFKLDGTAPYGQVV</sequence>
<dbReference type="InterPro" id="IPR016169">
    <property type="entry name" value="FAD-bd_PCMH_sub2"/>
</dbReference>
<comment type="similarity">
    <text evidence="1">Belongs to the oxygen-dependent FAD-linked oxidoreductase family.</text>
</comment>
<evidence type="ECO:0000256" key="1">
    <source>
        <dbReference type="ARBA" id="ARBA00005466"/>
    </source>
</evidence>
<comment type="caution">
    <text evidence="7">The sequence shown here is derived from an EMBL/GenBank/DDBJ whole genome shotgun (WGS) entry which is preliminary data.</text>
</comment>